<dbReference type="InterPro" id="IPR004875">
    <property type="entry name" value="DDE_SF_endonuclease_dom"/>
</dbReference>
<dbReference type="PANTHER" id="PTHR19303">
    <property type="entry name" value="TRANSPOSON"/>
    <property type="match status" value="1"/>
</dbReference>
<evidence type="ECO:0000259" key="1">
    <source>
        <dbReference type="Pfam" id="PF03184"/>
    </source>
</evidence>
<proteinExistence type="predicted"/>
<dbReference type="OrthoDB" id="3790270at2759"/>
<keyword evidence="3" id="KW-1185">Reference proteome</keyword>
<dbReference type="InterPro" id="IPR050863">
    <property type="entry name" value="CenT-Element_Derived"/>
</dbReference>
<evidence type="ECO:0000313" key="3">
    <source>
        <dbReference type="Proteomes" id="UP000799779"/>
    </source>
</evidence>
<dbReference type="GO" id="GO:0003677">
    <property type="term" value="F:DNA binding"/>
    <property type="evidence" value="ECO:0007669"/>
    <property type="project" value="TreeGrafter"/>
</dbReference>
<dbReference type="EMBL" id="ML977558">
    <property type="protein sequence ID" value="KAF2006889.1"/>
    <property type="molecule type" value="Genomic_DNA"/>
</dbReference>
<gene>
    <name evidence="2" type="ORF">P154DRAFT_597253</name>
</gene>
<dbReference type="Pfam" id="PF03184">
    <property type="entry name" value="DDE_1"/>
    <property type="match status" value="1"/>
</dbReference>
<dbReference type="GO" id="GO:0005634">
    <property type="term" value="C:nucleus"/>
    <property type="evidence" value="ECO:0007669"/>
    <property type="project" value="TreeGrafter"/>
</dbReference>
<evidence type="ECO:0000313" key="2">
    <source>
        <dbReference type="EMBL" id="KAF2006889.1"/>
    </source>
</evidence>
<organism evidence="2 3">
    <name type="scientific">Amniculicola lignicola CBS 123094</name>
    <dbReference type="NCBI Taxonomy" id="1392246"/>
    <lineage>
        <taxon>Eukaryota</taxon>
        <taxon>Fungi</taxon>
        <taxon>Dikarya</taxon>
        <taxon>Ascomycota</taxon>
        <taxon>Pezizomycotina</taxon>
        <taxon>Dothideomycetes</taxon>
        <taxon>Pleosporomycetidae</taxon>
        <taxon>Pleosporales</taxon>
        <taxon>Amniculicolaceae</taxon>
        <taxon>Amniculicola</taxon>
    </lineage>
</organism>
<dbReference type="Proteomes" id="UP000799779">
    <property type="component" value="Unassembled WGS sequence"/>
</dbReference>
<dbReference type="AlphaFoldDB" id="A0A6A5X0S6"/>
<sequence>MPPRPPSPNAFLDPTTTHIQGIVTGEAAIQSAITQFENGQFRSLRAAAEAFDVPYRTTCARFNGRPSRQQTHDLERALTPEQEQALKKHLLKQLAGRELGKCWVTRFIKRHDLAAIYAPTLDANRAYNHDPKTIDDFFKLLKSTKRKHWPQPANMWNMDEKGCMLGQAQAAKVVVGASTTQKKRAFIQQPGNRELVTAIECVSAAGVAIDPLIVFKGKFHQDKWVQMDGGRSGWSYALSQKGWTDDELGLEWLKIFEQATRPALPREKRLLIMDNYGSHLTGKFLRFAIDHKIIVLCFPPHTTHLLQPLDVGLFGPLQTHYTKLVAAAVCFGGVGGVDKALFLEYYHEA</sequence>
<reference evidence="2" key="1">
    <citation type="journal article" date="2020" name="Stud. Mycol.">
        <title>101 Dothideomycetes genomes: a test case for predicting lifestyles and emergence of pathogens.</title>
        <authorList>
            <person name="Haridas S."/>
            <person name="Albert R."/>
            <person name="Binder M."/>
            <person name="Bloem J."/>
            <person name="Labutti K."/>
            <person name="Salamov A."/>
            <person name="Andreopoulos B."/>
            <person name="Baker S."/>
            <person name="Barry K."/>
            <person name="Bills G."/>
            <person name="Bluhm B."/>
            <person name="Cannon C."/>
            <person name="Castanera R."/>
            <person name="Culley D."/>
            <person name="Daum C."/>
            <person name="Ezra D."/>
            <person name="Gonzalez J."/>
            <person name="Henrissat B."/>
            <person name="Kuo A."/>
            <person name="Liang C."/>
            <person name="Lipzen A."/>
            <person name="Lutzoni F."/>
            <person name="Magnuson J."/>
            <person name="Mondo S."/>
            <person name="Nolan M."/>
            <person name="Ohm R."/>
            <person name="Pangilinan J."/>
            <person name="Park H.-J."/>
            <person name="Ramirez L."/>
            <person name="Alfaro M."/>
            <person name="Sun H."/>
            <person name="Tritt A."/>
            <person name="Yoshinaga Y."/>
            <person name="Zwiers L.-H."/>
            <person name="Turgeon B."/>
            <person name="Goodwin S."/>
            <person name="Spatafora J."/>
            <person name="Crous P."/>
            <person name="Grigoriev I."/>
        </authorList>
    </citation>
    <scope>NUCLEOTIDE SEQUENCE</scope>
    <source>
        <strain evidence="2">CBS 123094</strain>
    </source>
</reference>
<name>A0A6A5X0S6_9PLEO</name>
<accession>A0A6A5X0S6</accession>
<feature type="domain" description="DDE-1" evidence="1">
    <location>
        <begin position="193"/>
        <end position="324"/>
    </location>
</feature>
<protein>
    <submittedName>
        <fullName evidence="2">DDE-domain-containing protein</fullName>
    </submittedName>
</protein>
<dbReference type="PANTHER" id="PTHR19303:SF74">
    <property type="entry name" value="POGO TRANSPOSABLE ELEMENT WITH KRAB DOMAIN"/>
    <property type="match status" value="1"/>
</dbReference>